<dbReference type="OrthoDB" id="3699810at2"/>
<evidence type="ECO:0000313" key="1">
    <source>
        <dbReference type="EMBL" id="PPK71116.1"/>
    </source>
</evidence>
<dbReference type="RefSeq" id="WP_104476103.1">
    <property type="nucleotide sequence ID" value="NZ_CP154825.1"/>
</dbReference>
<dbReference type="Proteomes" id="UP000239203">
    <property type="component" value="Unassembled WGS sequence"/>
</dbReference>
<proteinExistence type="predicted"/>
<comment type="caution">
    <text evidence="1">The sequence shown here is derived from an EMBL/GenBank/DDBJ whole genome shotgun (WGS) entry which is preliminary data.</text>
</comment>
<accession>A0A2S6H119</accession>
<organism evidence="1 2">
    <name type="scientific">Actinokineospora auranticolor</name>
    <dbReference type="NCBI Taxonomy" id="155976"/>
    <lineage>
        <taxon>Bacteria</taxon>
        <taxon>Bacillati</taxon>
        <taxon>Actinomycetota</taxon>
        <taxon>Actinomycetes</taxon>
        <taxon>Pseudonocardiales</taxon>
        <taxon>Pseudonocardiaceae</taxon>
        <taxon>Actinokineospora</taxon>
    </lineage>
</organism>
<gene>
    <name evidence="1" type="ORF">CLV40_101305</name>
</gene>
<reference evidence="1 2" key="1">
    <citation type="submission" date="2018-02" db="EMBL/GenBank/DDBJ databases">
        <title>Genomic Encyclopedia of Archaeal and Bacterial Type Strains, Phase II (KMG-II): from individual species to whole genera.</title>
        <authorList>
            <person name="Goeker M."/>
        </authorList>
    </citation>
    <scope>NUCLEOTIDE SEQUENCE [LARGE SCALE GENOMIC DNA]</scope>
    <source>
        <strain evidence="1 2">YU 961-1</strain>
    </source>
</reference>
<name>A0A2S6H119_9PSEU</name>
<evidence type="ECO:0000313" key="2">
    <source>
        <dbReference type="Proteomes" id="UP000239203"/>
    </source>
</evidence>
<protein>
    <submittedName>
        <fullName evidence="1">Uncharacterized protein</fullName>
    </submittedName>
</protein>
<dbReference type="EMBL" id="PTIX01000001">
    <property type="protein sequence ID" value="PPK71116.1"/>
    <property type="molecule type" value="Genomic_DNA"/>
</dbReference>
<keyword evidence="2" id="KW-1185">Reference proteome</keyword>
<dbReference type="AlphaFoldDB" id="A0A2S6H119"/>
<sequence>MSADARLLVQAAVWGGGDNRVAVLLVEGRGGSAPALTAALLNSGLVLVTELDRVALPRARGWRVRVARDRRVSVTWPFRGPLLRAADLELPGVWRWAARERGAVVLLAGSRLGLAESDAGRRRELLRVAAESGTIAGAAVPFVEFDHGKEVA</sequence>